<keyword evidence="3" id="KW-0479">Metal-binding</keyword>
<keyword evidence="3" id="KW-0862">Zinc</keyword>
<dbReference type="Pfam" id="PF00245">
    <property type="entry name" value="Alk_phosphatase"/>
    <property type="match status" value="1"/>
</dbReference>
<dbReference type="SUPFAM" id="SSF53649">
    <property type="entry name" value="Alkaline phosphatase-like"/>
    <property type="match status" value="1"/>
</dbReference>
<name>E4YZS8_OIKDI</name>
<gene>
    <name evidence="4" type="ORF">GSOID_T00023000001</name>
</gene>
<feature type="binding site" evidence="3">
    <location>
        <position position="137"/>
    </location>
    <ligand>
        <name>Zn(2+)</name>
        <dbReference type="ChEBI" id="CHEBI:29105"/>
        <label>2</label>
    </ligand>
</feature>
<sequence length="202" mass="22203">MPVKNGSLYDWKEFDTMVGNSIQMVDLNETIVMVSADHSHTFSIGAYGARGENIFGPGTQQGLDGENIMILGYANGPGYNIREKENNQTGEISCSRRMPSEYKHEWDTSDGKKPFSDLLAPTSVENINPSGTNGETHGAEDVPVYAEGPWAHLISGTHEQIMVAHVMEFAMCVGDYTEEEHCNSSAANSVFSFALFAVYLFF</sequence>
<dbReference type="GO" id="GO:0046872">
    <property type="term" value="F:metal ion binding"/>
    <property type="evidence" value="ECO:0007669"/>
    <property type="project" value="UniProtKB-KW"/>
</dbReference>
<dbReference type="Gene3D" id="3.40.720.10">
    <property type="entry name" value="Alkaline Phosphatase, subunit A"/>
    <property type="match status" value="1"/>
</dbReference>
<evidence type="ECO:0000256" key="1">
    <source>
        <dbReference type="ARBA" id="ARBA00012647"/>
    </source>
</evidence>
<dbReference type="InterPro" id="IPR001952">
    <property type="entry name" value="Alkaline_phosphatase"/>
</dbReference>
<feature type="binding site" evidence="3">
    <location>
        <position position="37"/>
    </location>
    <ligand>
        <name>Zn(2+)</name>
        <dbReference type="ChEBI" id="CHEBI:29105"/>
        <label>2</label>
    </ligand>
</feature>
<comment type="cofactor">
    <cofactor evidence="3">
        <name>Zn(2+)</name>
        <dbReference type="ChEBI" id="CHEBI:29105"/>
    </cofactor>
    <text evidence="3">Binds 2 Zn(2+) ions.</text>
</comment>
<evidence type="ECO:0000256" key="2">
    <source>
        <dbReference type="ARBA" id="ARBA00022553"/>
    </source>
</evidence>
<accession>E4YZS8</accession>
<keyword evidence="2" id="KW-0597">Phosphoprotein</keyword>
<protein>
    <recommendedName>
        <fullName evidence="1">alkaline phosphatase</fullName>
        <ecNumber evidence="1">3.1.3.1</ecNumber>
    </recommendedName>
</protein>
<dbReference type="AlphaFoldDB" id="E4YZS8"/>
<reference evidence="4" key="1">
    <citation type="journal article" date="2010" name="Science">
        <title>Plasticity of animal genome architecture unmasked by rapid evolution of a pelagic tunicate.</title>
        <authorList>
            <person name="Denoeud F."/>
            <person name="Henriet S."/>
            <person name="Mungpakdee S."/>
            <person name="Aury J.M."/>
            <person name="Da Silva C."/>
            <person name="Brinkmann H."/>
            <person name="Mikhaleva J."/>
            <person name="Olsen L.C."/>
            <person name="Jubin C."/>
            <person name="Canestro C."/>
            <person name="Bouquet J.M."/>
            <person name="Danks G."/>
            <person name="Poulain J."/>
            <person name="Campsteijn C."/>
            <person name="Adamski M."/>
            <person name="Cross I."/>
            <person name="Yadetie F."/>
            <person name="Muffato M."/>
            <person name="Louis A."/>
            <person name="Butcher S."/>
            <person name="Tsagkogeorga G."/>
            <person name="Konrad A."/>
            <person name="Singh S."/>
            <person name="Jensen M.F."/>
            <person name="Cong E.H."/>
            <person name="Eikeseth-Otteraa H."/>
            <person name="Noel B."/>
            <person name="Anthouard V."/>
            <person name="Porcel B.M."/>
            <person name="Kachouri-Lafond R."/>
            <person name="Nishino A."/>
            <person name="Ugolini M."/>
            <person name="Chourrout P."/>
            <person name="Nishida H."/>
            <person name="Aasland R."/>
            <person name="Huzurbazar S."/>
            <person name="Westhof E."/>
            <person name="Delsuc F."/>
            <person name="Lehrach H."/>
            <person name="Reinhardt R."/>
            <person name="Weissenbach J."/>
            <person name="Roy S.W."/>
            <person name="Artiguenave F."/>
            <person name="Postlethwait J.H."/>
            <person name="Manak J.R."/>
            <person name="Thompson E.M."/>
            <person name="Jaillon O."/>
            <person name="Du Pasquier L."/>
            <person name="Boudinot P."/>
            <person name="Liberles D.A."/>
            <person name="Volff J.N."/>
            <person name="Philippe H."/>
            <person name="Lenhard B."/>
            <person name="Roest Crollius H."/>
            <person name="Wincker P."/>
            <person name="Chourrout D."/>
        </authorList>
    </citation>
    <scope>NUCLEOTIDE SEQUENCE [LARGE SCALE GENOMIC DNA]</scope>
</reference>
<evidence type="ECO:0000313" key="4">
    <source>
        <dbReference type="EMBL" id="CBY40956.1"/>
    </source>
</evidence>
<dbReference type="InterPro" id="IPR017850">
    <property type="entry name" value="Alkaline_phosphatase_core_sf"/>
</dbReference>
<feature type="binding site" evidence="3">
    <location>
        <position position="38"/>
    </location>
    <ligand>
        <name>Zn(2+)</name>
        <dbReference type="ChEBI" id="CHEBI:29105"/>
        <label>2</label>
    </ligand>
</feature>
<dbReference type="GO" id="GO:0004035">
    <property type="term" value="F:alkaline phosphatase activity"/>
    <property type="evidence" value="ECO:0007669"/>
    <property type="project" value="UniProtKB-EC"/>
</dbReference>
<dbReference type="EC" id="3.1.3.1" evidence="1"/>
<evidence type="ECO:0000256" key="3">
    <source>
        <dbReference type="PIRSR" id="PIRSR601952-2"/>
    </source>
</evidence>
<dbReference type="EMBL" id="FN656192">
    <property type="protein sequence ID" value="CBY40956.1"/>
    <property type="molecule type" value="Genomic_DNA"/>
</dbReference>
<organism evidence="4">
    <name type="scientific">Oikopleura dioica</name>
    <name type="common">Tunicate</name>
    <dbReference type="NCBI Taxonomy" id="34765"/>
    <lineage>
        <taxon>Eukaryota</taxon>
        <taxon>Metazoa</taxon>
        <taxon>Chordata</taxon>
        <taxon>Tunicata</taxon>
        <taxon>Appendicularia</taxon>
        <taxon>Copelata</taxon>
        <taxon>Oikopleuridae</taxon>
        <taxon>Oikopleura</taxon>
    </lineage>
</organism>
<proteinExistence type="predicted"/>
<dbReference type="Proteomes" id="UP000011014">
    <property type="component" value="Unassembled WGS sequence"/>
</dbReference>
<dbReference type="PANTHER" id="PTHR11596:SF5">
    <property type="entry name" value="ALKALINE PHOSPHATASE"/>
    <property type="match status" value="1"/>
</dbReference>
<dbReference type="PANTHER" id="PTHR11596">
    <property type="entry name" value="ALKALINE PHOSPHATASE"/>
    <property type="match status" value="1"/>
</dbReference>